<evidence type="ECO:0000313" key="2">
    <source>
        <dbReference type="EMBL" id="MBB2985000.1"/>
    </source>
</evidence>
<comment type="caution">
    <text evidence="2">The sequence shown here is derived from an EMBL/GenBank/DDBJ whole genome shotgun (WGS) entry which is preliminary data.</text>
</comment>
<name>A0A839PL60_9MICO</name>
<feature type="region of interest" description="Disordered" evidence="1">
    <location>
        <begin position="1"/>
        <end position="75"/>
    </location>
</feature>
<dbReference type="AlphaFoldDB" id="A0A839PL60"/>
<feature type="compositionally biased region" description="Gly residues" evidence="1">
    <location>
        <begin position="58"/>
        <end position="75"/>
    </location>
</feature>
<dbReference type="RefSeq" id="WP_184507089.1">
    <property type="nucleotide sequence ID" value="NZ_JACHVT010000001.1"/>
</dbReference>
<evidence type="ECO:0000256" key="1">
    <source>
        <dbReference type="SAM" id="MobiDB-lite"/>
    </source>
</evidence>
<feature type="compositionally biased region" description="Basic and acidic residues" evidence="1">
    <location>
        <begin position="32"/>
        <end position="47"/>
    </location>
</feature>
<sequence length="75" mass="7953">MSYWYNVDTGQVESDADRSRGEQVLGPYATEEEARGALAKAKENTERWDDEDRDWGAGAPGVGATGADGGGDGDD</sequence>
<organism evidence="2 3">
    <name type="scientific">Terracoccus luteus</name>
    <dbReference type="NCBI Taxonomy" id="53356"/>
    <lineage>
        <taxon>Bacteria</taxon>
        <taxon>Bacillati</taxon>
        <taxon>Actinomycetota</taxon>
        <taxon>Actinomycetes</taxon>
        <taxon>Micrococcales</taxon>
        <taxon>Intrasporangiaceae</taxon>
        <taxon>Terracoccus</taxon>
    </lineage>
</organism>
<proteinExistence type="predicted"/>
<reference evidence="2 3" key="1">
    <citation type="submission" date="2020-08" db="EMBL/GenBank/DDBJ databases">
        <title>Genomic Encyclopedia of Type Strains, Phase IV (KMG-V): Genome sequencing to study the core and pangenomes of soil and plant-associated prokaryotes.</title>
        <authorList>
            <person name="Whitman W."/>
        </authorList>
    </citation>
    <scope>NUCLEOTIDE SEQUENCE [LARGE SCALE GENOMIC DNA]</scope>
    <source>
        <strain evidence="2 3">B3ACCR2</strain>
    </source>
</reference>
<accession>A0A839PL60</accession>
<gene>
    <name evidence="2" type="ORF">FHW14_000140</name>
</gene>
<protein>
    <recommendedName>
        <fullName evidence="4">Methionine aminopeptidase</fullName>
    </recommendedName>
</protein>
<evidence type="ECO:0000313" key="3">
    <source>
        <dbReference type="Proteomes" id="UP000590811"/>
    </source>
</evidence>
<evidence type="ECO:0008006" key="4">
    <source>
        <dbReference type="Google" id="ProtNLM"/>
    </source>
</evidence>
<dbReference type="Proteomes" id="UP000590811">
    <property type="component" value="Unassembled WGS sequence"/>
</dbReference>
<dbReference type="EMBL" id="JACHVT010000001">
    <property type="protein sequence ID" value="MBB2985000.1"/>
    <property type="molecule type" value="Genomic_DNA"/>
</dbReference>